<dbReference type="SMART" id="SM00547">
    <property type="entry name" value="ZnF_RBZ"/>
    <property type="match status" value="2"/>
</dbReference>
<evidence type="ECO:0000259" key="9">
    <source>
        <dbReference type="PROSITE" id="PS50199"/>
    </source>
</evidence>
<dbReference type="Gene3D" id="4.10.1060.10">
    <property type="entry name" value="Zinc finger, RanBP2-type"/>
    <property type="match status" value="1"/>
</dbReference>
<keyword evidence="11" id="KW-0808">Transferase</keyword>
<dbReference type="InterPro" id="IPR000569">
    <property type="entry name" value="HECT_dom"/>
</dbReference>
<feature type="domain" description="HECT" evidence="10">
    <location>
        <begin position="849"/>
        <end position="1231"/>
    </location>
</feature>
<evidence type="ECO:0000256" key="1">
    <source>
        <dbReference type="ARBA" id="ARBA00022723"/>
    </source>
</evidence>
<feature type="domain" description="RanBP2-type" evidence="9">
    <location>
        <begin position="112"/>
        <end position="141"/>
    </location>
</feature>
<evidence type="ECO:0000313" key="11">
    <source>
        <dbReference type="EMBL" id="CAD2221330.1"/>
    </source>
</evidence>
<sequence length="1231" mass="137195">MLLRQKGVASPYTGWITTWESCVESPSSSSYEDVDSAEEEEDEGNAQEGHLIPVTTCITFEEDQEKGHPWLVGAGECKTGRFKVSGRLLSSTVFEGGVTFEMDPTDTAAPAEEEGWSCEACTFINEADAIRCNMCGTPKFGATWVCGACSYAYNGDHDPRCSMCNTLRTGQARGSSGAAKLSRCQTCKNTFDYVGLENLCLRAYCDVCKAVTEWLPVNSIRGTLKCHLTDGGDLMEGEIVLEGMRAGITGMVAKSYSEEALRALVVTHTPCEEKNYIYPLLQPHHHLSTCVARQDGFSLQQRLPSALVHYASRLVLLCAPYVKPDVIRNPRTIQDLGIDEEGWLDHLNILPREQARRSLATCLQVLLVKADSARCVHTAATLARSLLKSDKEFESQKHYFLYVLGMNALNVNKPTTVREECYRSMNHLFEDFVGSFMNSRCLVDAMGYLPTVGEQQRTTVFARLNGAPVTNVSSSTKAVYALVKLMDAMKHKTPLPRLLEHNVGVVLPHVVALADTQVNEAGDLLSGQVRGNIGVSAHQKGKYYFEMVVPPTVDERVVMGWGTLLHEQEASFQHVGADNHSWGFDCRDRLRIIGDEQRLRIVPPSAGDVIGSYVDMQSLTVAWSVNGREVGKVSMPYSGSSEIYPYVSGAVAPNAVQVRLTNTQFKPDGYSDYTFDDTPLWELNETAEPQDYEFYRSLCCLLEEANVTEVPSLKRLTKWLKASSHHSLWSKYPAVQRVLTSQSWSAEKLLYYIQVLQAVSDITVTVSHGFYIVENSPYLTQVYKKATSLLSSTSRWILFDTQVSSKLSVYMPHPRDVSLSIHVAQTIYDDNNSLLRFIYSVTYQLFSQLENAPVYRFPVMFVVNLWDYETIDVGGVTRSVLSMISDELNYRVENGTRIDPVLPLFKLCDHSSVFTIVPNSVDFMTEDDSLPDGETYANLQQRLLTWIGKLMGNIVLRGTLKLPLALPRLAWKYLTYDTPVIEDYFFDIDDKMRNSLLDDAFLMDTELYYSIPGVGRLQEEAIRYLASAPAVASPTSPLSPRRNSLLSSVTPTLSSSDLAEYEPPAQGGEEPVSEVERRRKIAEYALLHQYDVSLGAIRSGLASVIPPSALRNVRYGDLQTRVCGLSSVSAEQVLAFTDCSSLPEEVYGFFKKAITDLTDAGRSQFLLFCSGQRRLPLPEKIYVSCGDDPNLIPTAHTCSPISLLIQPYATLEQMKEKLNWSLYHGKEFGFA</sequence>
<dbReference type="VEuPathDB" id="TriTrypDB:ADEAN_000886200"/>
<accession>A0A7G2CN98</accession>
<proteinExistence type="predicted"/>
<evidence type="ECO:0000313" key="12">
    <source>
        <dbReference type="Proteomes" id="UP000515908"/>
    </source>
</evidence>
<dbReference type="Gene3D" id="3.30.2410.10">
    <property type="entry name" value="Hect, E3 ligase catalytic domain"/>
    <property type="match status" value="1"/>
</dbReference>
<dbReference type="SUPFAM" id="SSF56204">
    <property type="entry name" value="Hect, E3 ligase catalytic domain"/>
    <property type="match status" value="1"/>
</dbReference>
<dbReference type="Pfam" id="PF00641">
    <property type="entry name" value="Zn_ribbon_RanBP"/>
    <property type="match status" value="1"/>
</dbReference>
<keyword evidence="3 5" id="KW-0833">Ubl conjugation pathway</keyword>
<dbReference type="Pfam" id="PF00622">
    <property type="entry name" value="SPRY"/>
    <property type="match status" value="1"/>
</dbReference>
<dbReference type="GO" id="GO:0005737">
    <property type="term" value="C:cytoplasm"/>
    <property type="evidence" value="ECO:0007669"/>
    <property type="project" value="TreeGrafter"/>
</dbReference>
<evidence type="ECO:0000256" key="5">
    <source>
        <dbReference type="PROSITE-ProRule" id="PRU00104"/>
    </source>
</evidence>
<dbReference type="SMART" id="SM00449">
    <property type="entry name" value="SPRY"/>
    <property type="match status" value="1"/>
</dbReference>
<keyword evidence="2 6" id="KW-0863">Zinc-finger</keyword>
<organism evidence="11 12">
    <name type="scientific">Angomonas deanei</name>
    <dbReference type="NCBI Taxonomy" id="59799"/>
    <lineage>
        <taxon>Eukaryota</taxon>
        <taxon>Discoba</taxon>
        <taxon>Euglenozoa</taxon>
        <taxon>Kinetoplastea</taxon>
        <taxon>Metakinetoplastina</taxon>
        <taxon>Trypanosomatida</taxon>
        <taxon>Trypanosomatidae</taxon>
        <taxon>Strigomonadinae</taxon>
        <taxon>Angomonas</taxon>
    </lineage>
</organism>
<feature type="region of interest" description="Disordered" evidence="7">
    <location>
        <begin position="1054"/>
        <end position="1074"/>
    </location>
</feature>
<dbReference type="InterPro" id="IPR043136">
    <property type="entry name" value="B30.2/SPRY_sf"/>
</dbReference>
<dbReference type="GO" id="GO:0004842">
    <property type="term" value="F:ubiquitin-protein transferase activity"/>
    <property type="evidence" value="ECO:0007669"/>
    <property type="project" value="InterPro"/>
</dbReference>
<name>A0A7G2CN98_9TRYP</name>
<dbReference type="CDD" id="cd11709">
    <property type="entry name" value="SPRY"/>
    <property type="match status" value="1"/>
</dbReference>
<dbReference type="PANTHER" id="PTHR46654">
    <property type="entry name" value="E3 UBIQUITIN-PROTEIN LIGASE HECTD3"/>
    <property type="match status" value="1"/>
</dbReference>
<dbReference type="InterPro" id="IPR001876">
    <property type="entry name" value="Znf_RanBP2"/>
</dbReference>
<dbReference type="Proteomes" id="UP000515908">
    <property type="component" value="Chromosome 20"/>
</dbReference>
<dbReference type="InterPro" id="IPR035983">
    <property type="entry name" value="Hect_E3_ubiquitin_ligase"/>
</dbReference>
<keyword evidence="12" id="KW-1185">Reference proteome</keyword>
<evidence type="ECO:0000256" key="4">
    <source>
        <dbReference type="ARBA" id="ARBA00022833"/>
    </source>
</evidence>
<feature type="domain" description="B30.2/SPRY" evidence="8">
    <location>
        <begin position="477"/>
        <end position="665"/>
    </location>
</feature>
<feature type="region of interest" description="Disordered" evidence="7">
    <location>
        <begin position="25"/>
        <end position="48"/>
    </location>
</feature>
<dbReference type="InterPro" id="IPR001870">
    <property type="entry name" value="B30.2/SPRY"/>
</dbReference>
<evidence type="ECO:0000256" key="7">
    <source>
        <dbReference type="SAM" id="MobiDB-lite"/>
    </source>
</evidence>
<dbReference type="PROSITE" id="PS50237">
    <property type="entry name" value="HECT"/>
    <property type="match status" value="1"/>
</dbReference>
<evidence type="ECO:0000256" key="2">
    <source>
        <dbReference type="ARBA" id="ARBA00022771"/>
    </source>
</evidence>
<dbReference type="Gene3D" id="2.60.120.920">
    <property type="match status" value="1"/>
</dbReference>
<dbReference type="SUPFAM" id="SSF49899">
    <property type="entry name" value="Concanavalin A-like lectins/glucanases"/>
    <property type="match status" value="1"/>
</dbReference>
<keyword evidence="1" id="KW-0479">Metal-binding</keyword>
<dbReference type="InterPro" id="IPR003877">
    <property type="entry name" value="SPRY_dom"/>
</dbReference>
<dbReference type="AlphaFoldDB" id="A0A7G2CN98"/>
<reference evidence="11 12" key="1">
    <citation type="submission" date="2020-08" db="EMBL/GenBank/DDBJ databases">
        <authorList>
            <person name="Newling K."/>
            <person name="Davey J."/>
            <person name="Forrester S."/>
        </authorList>
    </citation>
    <scope>NUCLEOTIDE SEQUENCE [LARGE SCALE GENOMIC DNA]</scope>
    <source>
        <strain evidence="12">Crithidia deanei Carvalho (ATCC PRA-265)</strain>
    </source>
</reference>
<dbReference type="InterPro" id="IPR013320">
    <property type="entry name" value="ConA-like_dom_sf"/>
</dbReference>
<dbReference type="PANTHER" id="PTHR46654:SF1">
    <property type="entry name" value="E3 UBIQUITIN-PROTEIN LIGASE HECTD3"/>
    <property type="match status" value="1"/>
</dbReference>
<dbReference type="InterPro" id="IPR042469">
    <property type="entry name" value="HECTD3"/>
</dbReference>
<dbReference type="InterPro" id="IPR036443">
    <property type="entry name" value="Znf_RanBP2_sf"/>
</dbReference>
<dbReference type="GO" id="GO:0008270">
    <property type="term" value="F:zinc ion binding"/>
    <property type="evidence" value="ECO:0007669"/>
    <property type="project" value="UniProtKB-KW"/>
</dbReference>
<feature type="compositionally biased region" description="Acidic residues" evidence="7">
    <location>
        <begin position="32"/>
        <end position="45"/>
    </location>
</feature>
<evidence type="ECO:0000259" key="8">
    <source>
        <dbReference type="PROSITE" id="PS50188"/>
    </source>
</evidence>
<dbReference type="PROSITE" id="PS50199">
    <property type="entry name" value="ZF_RANBP2_2"/>
    <property type="match status" value="1"/>
</dbReference>
<dbReference type="PROSITE" id="PS01358">
    <property type="entry name" value="ZF_RANBP2_1"/>
    <property type="match status" value="1"/>
</dbReference>
<evidence type="ECO:0000256" key="3">
    <source>
        <dbReference type="ARBA" id="ARBA00022786"/>
    </source>
</evidence>
<feature type="active site" description="Glycyl thioester intermediate" evidence="5">
    <location>
        <position position="1198"/>
    </location>
</feature>
<dbReference type="SMART" id="SM00119">
    <property type="entry name" value="HECTc"/>
    <property type="match status" value="1"/>
</dbReference>
<dbReference type="PROSITE" id="PS50188">
    <property type="entry name" value="B302_SPRY"/>
    <property type="match status" value="1"/>
</dbReference>
<protein>
    <submittedName>
        <fullName evidence="11">Zn-finger in Ran binding protein and others/SPRY domain/HECT-domain (Ubiquitin-transferase), putative</fullName>
    </submittedName>
</protein>
<dbReference type="Gene3D" id="3.90.1750.10">
    <property type="entry name" value="Hect, E3 ligase catalytic domains"/>
    <property type="match status" value="1"/>
</dbReference>
<dbReference type="Pfam" id="PF00632">
    <property type="entry name" value="HECT"/>
    <property type="match status" value="1"/>
</dbReference>
<keyword evidence="4" id="KW-0862">Zinc</keyword>
<gene>
    <name evidence="11" type="ORF">ADEAN_000886200</name>
</gene>
<dbReference type="EMBL" id="LR877164">
    <property type="protein sequence ID" value="CAD2221330.1"/>
    <property type="molecule type" value="Genomic_DNA"/>
</dbReference>
<evidence type="ECO:0000256" key="6">
    <source>
        <dbReference type="PROSITE-ProRule" id="PRU00322"/>
    </source>
</evidence>
<dbReference type="SUPFAM" id="SSF90209">
    <property type="entry name" value="Ran binding protein zinc finger-like"/>
    <property type="match status" value="1"/>
</dbReference>
<evidence type="ECO:0000259" key="10">
    <source>
        <dbReference type="PROSITE" id="PS50237"/>
    </source>
</evidence>